<evidence type="ECO:0000256" key="1">
    <source>
        <dbReference type="SAM" id="MobiDB-lite"/>
    </source>
</evidence>
<reference evidence="2" key="1">
    <citation type="submission" date="2022-05" db="EMBL/GenBank/DDBJ databases">
        <title>The Musa troglodytarum L. genome provides insights into the mechanism of non-climacteric behaviour and enrichment of carotenoids.</title>
        <authorList>
            <person name="Wang J."/>
        </authorList>
    </citation>
    <scope>NUCLEOTIDE SEQUENCE</scope>
    <source>
        <tissue evidence="2">Leaf</tissue>
    </source>
</reference>
<feature type="compositionally biased region" description="Polar residues" evidence="1">
    <location>
        <begin position="78"/>
        <end position="97"/>
    </location>
</feature>
<dbReference type="Proteomes" id="UP001055439">
    <property type="component" value="Chromosome 5"/>
</dbReference>
<gene>
    <name evidence="2" type="ORF">MUK42_19591</name>
</gene>
<sequence length="232" mass="26120">MVATTQRDRCERLLYVRWSHGGSGKGRSIKNRGSESARVRIKREGETNHEHKKQEQQQMVSQDHDHHKVDQTKPRTPLKQTTRTAHVSLQRSDTETNVAQDDPISHLVSSTSPPSRIAPPTPVLCPPLRPISWYPSVPSCSFLVCPPRLRPIIPSQQAVTRIEEASEQDEPSFVHVYLPRGAPAPPGSSRRFRRGLRSHPSSPSRRVRASPVPSTSLLLTRTSNQDRCSHHK</sequence>
<organism evidence="2 3">
    <name type="scientific">Musa troglodytarum</name>
    <name type="common">fe'i banana</name>
    <dbReference type="NCBI Taxonomy" id="320322"/>
    <lineage>
        <taxon>Eukaryota</taxon>
        <taxon>Viridiplantae</taxon>
        <taxon>Streptophyta</taxon>
        <taxon>Embryophyta</taxon>
        <taxon>Tracheophyta</taxon>
        <taxon>Spermatophyta</taxon>
        <taxon>Magnoliopsida</taxon>
        <taxon>Liliopsida</taxon>
        <taxon>Zingiberales</taxon>
        <taxon>Musaceae</taxon>
        <taxon>Musa</taxon>
    </lineage>
</organism>
<keyword evidence="3" id="KW-1185">Reference proteome</keyword>
<accession>A0A9E7K1R4</accession>
<feature type="compositionally biased region" description="Basic and acidic residues" evidence="1">
    <location>
        <begin position="62"/>
        <end position="73"/>
    </location>
</feature>
<name>A0A9E7K1R4_9LILI</name>
<feature type="compositionally biased region" description="Polar residues" evidence="1">
    <location>
        <begin position="217"/>
        <end position="226"/>
    </location>
</feature>
<evidence type="ECO:0000313" key="3">
    <source>
        <dbReference type="Proteomes" id="UP001055439"/>
    </source>
</evidence>
<dbReference type="AlphaFoldDB" id="A0A9E7K1R4"/>
<feature type="compositionally biased region" description="Basic and acidic residues" evidence="1">
    <location>
        <begin position="32"/>
        <end position="55"/>
    </location>
</feature>
<feature type="compositionally biased region" description="Low complexity" evidence="1">
    <location>
        <begin position="198"/>
        <end position="216"/>
    </location>
</feature>
<feature type="region of interest" description="Disordered" evidence="1">
    <location>
        <begin position="19"/>
        <end position="97"/>
    </location>
</feature>
<proteinExistence type="predicted"/>
<dbReference type="EMBL" id="CP097507">
    <property type="protein sequence ID" value="URE00322.1"/>
    <property type="molecule type" value="Genomic_DNA"/>
</dbReference>
<evidence type="ECO:0000313" key="2">
    <source>
        <dbReference type="EMBL" id="URE00322.1"/>
    </source>
</evidence>
<protein>
    <submittedName>
        <fullName evidence="2">Uncharacterized protein</fullName>
    </submittedName>
</protein>
<feature type="region of interest" description="Disordered" evidence="1">
    <location>
        <begin position="177"/>
        <end position="232"/>
    </location>
</feature>